<evidence type="ECO:0000256" key="1">
    <source>
        <dbReference type="SAM" id="MobiDB-lite"/>
    </source>
</evidence>
<feature type="region of interest" description="Disordered" evidence="1">
    <location>
        <begin position="46"/>
        <end position="99"/>
    </location>
</feature>
<comment type="caution">
    <text evidence="2">The sequence shown here is derived from an EMBL/GenBank/DDBJ whole genome shotgun (WGS) entry which is preliminary data.</text>
</comment>
<dbReference type="RefSeq" id="XP_062662219.1">
    <property type="nucleotide sequence ID" value="XM_062803107.1"/>
</dbReference>
<keyword evidence="3" id="KW-1185">Reference proteome</keyword>
<organism evidence="2 3">
    <name type="scientific">Chaetomium fimeti</name>
    <dbReference type="NCBI Taxonomy" id="1854472"/>
    <lineage>
        <taxon>Eukaryota</taxon>
        <taxon>Fungi</taxon>
        <taxon>Dikarya</taxon>
        <taxon>Ascomycota</taxon>
        <taxon>Pezizomycotina</taxon>
        <taxon>Sordariomycetes</taxon>
        <taxon>Sordariomycetidae</taxon>
        <taxon>Sordariales</taxon>
        <taxon>Chaetomiaceae</taxon>
        <taxon>Chaetomium</taxon>
    </lineage>
</organism>
<protein>
    <submittedName>
        <fullName evidence="2">Uncharacterized protein</fullName>
    </submittedName>
</protein>
<sequence length="163" mass="18210">MMGSSVLSPCDSGLRGFWHMLCKLLKLATCGISKDNTARVHSRVRPRILSPNHTNLLRTSDSSRSTTPKKHRVSHHTTATMGRSYQKNPSTTSKTPPQWKDQVRHKYCGALDNGREGKPNKVHRCEACLVVKARQSKFRDGPGDIKLGRKQKMNLKFGGGEES</sequence>
<evidence type="ECO:0000313" key="2">
    <source>
        <dbReference type="EMBL" id="KAK3298705.1"/>
    </source>
</evidence>
<feature type="compositionally biased region" description="Polar residues" evidence="1">
    <location>
        <begin position="76"/>
        <end position="96"/>
    </location>
</feature>
<name>A0AAE0HLE0_9PEZI</name>
<accession>A0AAE0HLE0</accession>
<dbReference type="GeneID" id="87840055"/>
<proteinExistence type="predicted"/>
<reference evidence="2" key="1">
    <citation type="journal article" date="2023" name="Mol. Phylogenet. Evol.">
        <title>Genome-scale phylogeny and comparative genomics of the fungal order Sordariales.</title>
        <authorList>
            <person name="Hensen N."/>
            <person name="Bonometti L."/>
            <person name="Westerberg I."/>
            <person name="Brannstrom I.O."/>
            <person name="Guillou S."/>
            <person name="Cros-Aarteil S."/>
            <person name="Calhoun S."/>
            <person name="Haridas S."/>
            <person name="Kuo A."/>
            <person name="Mondo S."/>
            <person name="Pangilinan J."/>
            <person name="Riley R."/>
            <person name="LaButti K."/>
            <person name="Andreopoulos B."/>
            <person name="Lipzen A."/>
            <person name="Chen C."/>
            <person name="Yan M."/>
            <person name="Daum C."/>
            <person name="Ng V."/>
            <person name="Clum A."/>
            <person name="Steindorff A."/>
            <person name="Ohm R.A."/>
            <person name="Martin F."/>
            <person name="Silar P."/>
            <person name="Natvig D.O."/>
            <person name="Lalanne C."/>
            <person name="Gautier V."/>
            <person name="Ament-Velasquez S.L."/>
            <person name="Kruys A."/>
            <person name="Hutchinson M.I."/>
            <person name="Powell A.J."/>
            <person name="Barry K."/>
            <person name="Miller A.N."/>
            <person name="Grigoriev I.V."/>
            <person name="Debuchy R."/>
            <person name="Gladieux P."/>
            <person name="Hiltunen Thoren M."/>
            <person name="Johannesson H."/>
        </authorList>
    </citation>
    <scope>NUCLEOTIDE SEQUENCE</scope>
    <source>
        <strain evidence="2">CBS 168.71</strain>
    </source>
</reference>
<evidence type="ECO:0000313" key="3">
    <source>
        <dbReference type="Proteomes" id="UP001278766"/>
    </source>
</evidence>
<dbReference type="Proteomes" id="UP001278766">
    <property type="component" value="Unassembled WGS sequence"/>
</dbReference>
<gene>
    <name evidence="2" type="ORF">B0H64DRAFT_385872</name>
</gene>
<feature type="compositionally biased region" description="Low complexity" evidence="1">
    <location>
        <begin position="54"/>
        <end position="66"/>
    </location>
</feature>
<dbReference type="AlphaFoldDB" id="A0AAE0HLE0"/>
<dbReference type="EMBL" id="JAUEPN010000002">
    <property type="protein sequence ID" value="KAK3298705.1"/>
    <property type="molecule type" value="Genomic_DNA"/>
</dbReference>
<reference evidence="2" key="2">
    <citation type="submission" date="2023-06" db="EMBL/GenBank/DDBJ databases">
        <authorList>
            <consortium name="Lawrence Berkeley National Laboratory"/>
            <person name="Haridas S."/>
            <person name="Hensen N."/>
            <person name="Bonometti L."/>
            <person name="Westerberg I."/>
            <person name="Brannstrom I.O."/>
            <person name="Guillou S."/>
            <person name="Cros-Aarteil S."/>
            <person name="Calhoun S."/>
            <person name="Kuo A."/>
            <person name="Mondo S."/>
            <person name="Pangilinan J."/>
            <person name="Riley R."/>
            <person name="Labutti K."/>
            <person name="Andreopoulos B."/>
            <person name="Lipzen A."/>
            <person name="Chen C."/>
            <person name="Yanf M."/>
            <person name="Daum C."/>
            <person name="Ng V."/>
            <person name="Clum A."/>
            <person name="Steindorff A."/>
            <person name="Ohm R."/>
            <person name="Martin F."/>
            <person name="Silar P."/>
            <person name="Natvig D."/>
            <person name="Lalanne C."/>
            <person name="Gautier V."/>
            <person name="Ament-Velasquez S.L."/>
            <person name="Kruys A."/>
            <person name="Hutchinson M.I."/>
            <person name="Powell A.J."/>
            <person name="Barry K."/>
            <person name="Miller A.N."/>
            <person name="Grigoriev I.V."/>
            <person name="Debuchy R."/>
            <person name="Gladieux P."/>
            <person name="Thoren M.H."/>
            <person name="Johannesson H."/>
        </authorList>
    </citation>
    <scope>NUCLEOTIDE SEQUENCE</scope>
    <source>
        <strain evidence="2">CBS 168.71</strain>
    </source>
</reference>